<feature type="non-terminal residue" evidence="14">
    <location>
        <position position="1"/>
    </location>
</feature>
<dbReference type="Pfam" id="PF10250">
    <property type="entry name" value="O-FucT"/>
    <property type="match status" value="1"/>
</dbReference>
<dbReference type="AlphaFoldDB" id="A0AA36D1P3"/>
<dbReference type="Proteomes" id="UP001177023">
    <property type="component" value="Unassembled WGS sequence"/>
</dbReference>
<evidence type="ECO:0000256" key="10">
    <source>
        <dbReference type="ARBA" id="ARBA00033083"/>
    </source>
</evidence>
<proteinExistence type="inferred from homology"/>
<comment type="catalytic activity">
    <reaction evidence="11">
        <text>L-threonyl-[protein] + GDP-beta-L-fucose = 3-O-(alpha-L-fucosyl)-L-threonyl-[protein] + GDP + H(+)</text>
        <dbReference type="Rhea" id="RHEA:70491"/>
        <dbReference type="Rhea" id="RHEA-COMP:11060"/>
        <dbReference type="Rhea" id="RHEA-COMP:17915"/>
        <dbReference type="ChEBI" id="CHEBI:15378"/>
        <dbReference type="ChEBI" id="CHEBI:30013"/>
        <dbReference type="ChEBI" id="CHEBI:57273"/>
        <dbReference type="ChEBI" id="CHEBI:58189"/>
        <dbReference type="ChEBI" id="CHEBI:189631"/>
        <dbReference type="EC" id="2.4.1.221"/>
    </reaction>
    <physiologicalReaction direction="left-to-right" evidence="11">
        <dbReference type="Rhea" id="RHEA:70492"/>
    </physiologicalReaction>
</comment>
<dbReference type="GO" id="GO:0005783">
    <property type="term" value="C:endoplasmic reticulum"/>
    <property type="evidence" value="ECO:0007669"/>
    <property type="project" value="UniProtKB-SubCell"/>
</dbReference>
<keyword evidence="7" id="KW-0119">Carbohydrate metabolism</keyword>
<protein>
    <recommendedName>
        <fullName evidence="9">GDP-fucose protein O-fucosyltransferase 2</fullName>
        <ecNumber evidence="3">2.4.1.221</ecNumber>
    </recommendedName>
    <alternativeName>
        <fullName evidence="10">Peptide-O-fucosyltransferase 2</fullName>
    </alternativeName>
</protein>
<gene>
    <name evidence="14" type="ORF">MSPICULIGERA_LOCUS17275</name>
</gene>
<keyword evidence="4" id="KW-0808">Transferase</keyword>
<evidence type="ECO:0000256" key="3">
    <source>
        <dbReference type="ARBA" id="ARBA00012196"/>
    </source>
</evidence>
<dbReference type="Gene3D" id="3.40.50.11350">
    <property type="match status" value="1"/>
</dbReference>
<comment type="catalytic activity">
    <reaction evidence="12">
        <text>L-seryl-[protein] + GDP-beta-L-fucose = 3-O-(alpha-L-fucosyl)-L-seryl-[protein] + GDP + H(+)</text>
        <dbReference type="Rhea" id="RHEA:63644"/>
        <dbReference type="Rhea" id="RHEA-COMP:9863"/>
        <dbReference type="Rhea" id="RHEA-COMP:17914"/>
        <dbReference type="ChEBI" id="CHEBI:15378"/>
        <dbReference type="ChEBI" id="CHEBI:29999"/>
        <dbReference type="ChEBI" id="CHEBI:57273"/>
        <dbReference type="ChEBI" id="CHEBI:58189"/>
        <dbReference type="ChEBI" id="CHEBI:189632"/>
        <dbReference type="EC" id="2.4.1.221"/>
    </reaction>
    <physiologicalReaction direction="left-to-right" evidence="12">
        <dbReference type="Rhea" id="RHEA:63645"/>
    </physiologicalReaction>
</comment>
<evidence type="ECO:0000256" key="8">
    <source>
        <dbReference type="ARBA" id="ARBA00025803"/>
    </source>
</evidence>
<reference evidence="14" key="1">
    <citation type="submission" date="2023-06" db="EMBL/GenBank/DDBJ databases">
        <authorList>
            <person name="Delattre M."/>
        </authorList>
    </citation>
    <scope>NUCLEOTIDE SEQUENCE</scope>
    <source>
        <strain evidence="14">AF72</strain>
    </source>
</reference>
<keyword evidence="15" id="KW-1185">Reference proteome</keyword>
<dbReference type="CDD" id="cd11298">
    <property type="entry name" value="O-FucT-2"/>
    <property type="match status" value="1"/>
</dbReference>
<evidence type="ECO:0000313" key="15">
    <source>
        <dbReference type="Proteomes" id="UP001177023"/>
    </source>
</evidence>
<evidence type="ECO:0000256" key="7">
    <source>
        <dbReference type="ARBA" id="ARBA00023277"/>
    </source>
</evidence>
<comment type="caution">
    <text evidence="14">The sequence shown here is derived from an EMBL/GenBank/DDBJ whole genome shotgun (WGS) entry which is preliminary data.</text>
</comment>
<evidence type="ECO:0000256" key="9">
    <source>
        <dbReference type="ARBA" id="ARBA00026232"/>
    </source>
</evidence>
<feature type="chain" id="PRO_5041415846" description="GDP-fucose protein O-fucosyltransferase 2" evidence="13">
    <location>
        <begin position="17"/>
        <end position="423"/>
    </location>
</feature>
<feature type="signal peptide" evidence="13">
    <location>
        <begin position="1"/>
        <end position="16"/>
    </location>
</feature>
<comment type="similarity">
    <text evidence="8">Belongs to the glycosyltransferase 68 family.</text>
</comment>
<evidence type="ECO:0000256" key="4">
    <source>
        <dbReference type="ARBA" id="ARBA00022679"/>
    </source>
</evidence>
<dbReference type="InterPro" id="IPR045130">
    <property type="entry name" value="OFUT2-like"/>
</dbReference>
<name>A0AA36D1P3_9BILA</name>
<keyword evidence="6" id="KW-0294">Fucose metabolism</keyword>
<dbReference type="InterPro" id="IPR019378">
    <property type="entry name" value="GDP-Fuc_O-FucTrfase"/>
</dbReference>
<dbReference type="PANTHER" id="PTHR13398">
    <property type="entry name" value="GDP-FUCOSE PROTEIN O-FUCOSYLTRANSFERASE 2"/>
    <property type="match status" value="1"/>
</dbReference>
<comment type="subcellular location">
    <subcellularLocation>
        <location evidence="1">Endoplasmic reticulum</location>
    </subcellularLocation>
</comment>
<dbReference type="GO" id="GO:0006004">
    <property type="term" value="P:fucose metabolic process"/>
    <property type="evidence" value="ECO:0007669"/>
    <property type="project" value="UniProtKB-KW"/>
</dbReference>
<evidence type="ECO:0000313" key="14">
    <source>
        <dbReference type="EMBL" id="CAJ0579041.1"/>
    </source>
</evidence>
<sequence>MYLWLLLALHIGFLSAHDETISKFDSQQYSVRQDVYNKNTRFLIYEVNPGEGFNLRRDVHSRITNTVRILREKGEDFVLVLPPWGGLYHWGDRAVKVPWSTFFDLKAMTRFVPVLEFDEFIKVHGSDILPLVVYLQHYKEGWGEHYEMKWDKRECLEDGRRLYRMDPEAKKWRGWFFSYPDIYADKFECVSFQGDSTILANMILKDYKNEKVIFLDRGETILHHDFGGVNYWKARRCMRYAPHLMLIAAEYRKEYLDSEDEKDGTVLPEKWEDEKQGEATGGPYICLHWRRKDFVKAHGNELPSIKGTAKIVKKLLKQENLTKIFLSTDAPIEDIFRLKEYVGDKGEIFTFEDDQLSDGEIAIIHQIICSRARYFTGSHVSTFSFRIQEDREILKFPFQTTFNRMCPDGKKDCEQPTHWEIKY</sequence>
<dbReference type="Gene3D" id="3.40.50.11340">
    <property type="match status" value="1"/>
</dbReference>
<evidence type="ECO:0000256" key="1">
    <source>
        <dbReference type="ARBA" id="ARBA00004240"/>
    </source>
</evidence>
<evidence type="ECO:0000256" key="11">
    <source>
        <dbReference type="ARBA" id="ARBA00047273"/>
    </source>
</evidence>
<dbReference type="EMBL" id="CATQJA010002655">
    <property type="protein sequence ID" value="CAJ0579041.1"/>
    <property type="molecule type" value="Genomic_DNA"/>
</dbReference>
<evidence type="ECO:0000256" key="12">
    <source>
        <dbReference type="ARBA" id="ARBA00048647"/>
    </source>
</evidence>
<evidence type="ECO:0000256" key="2">
    <source>
        <dbReference type="ARBA" id="ARBA00004922"/>
    </source>
</evidence>
<dbReference type="GO" id="GO:0046922">
    <property type="term" value="F:peptide-O-fucosyltransferase activity"/>
    <property type="evidence" value="ECO:0007669"/>
    <property type="project" value="UniProtKB-EC"/>
</dbReference>
<evidence type="ECO:0000256" key="6">
    <source>
        <dbReference type="ARBA" id="ARBA00023253"/>
    </source>
</evidence>
<keyword evidence="5" id="KW-0256">Endoplasmic reticulum</keyword>
<accession>A0AA36D1P3</accession>
<comment type="pathway">
    <text evidence="2">Protein modification; protein glycosylation.</text>
</comment>
<evidence type="ECO:0000256" key="5">
    <source>
        <dbReference type="ARBA" id="ARBA00022824"/>
    </source>
</evidence>
<dbReference type="PANTHER" id="PTHR13398:SF0">
    <property type="entry name" value="GDP-FUCOSE PROTEIN O-FUCOSYLTRANSFERASE 2"/>
    <property type="match status" value="1"/>
</dbReference>
<dbReference type="EC" id="2.4.1.221" evidence="3"/>
<evidence type="ECO:0000256" key="13">
    <source>
        <dbReference type="SAM" id="SignalP"/>
    </source>
</evidence>
<keyword evidence="13" id="KW-0732">Signal</keyword>
<organism evidence="14 15">
    <name type="scientific">Mesorhabditis spiculigera</name>
    <dbReference type="NCBI Taxonomy" id="96644"/>
    <lineage>
        <taxon>Eukaryota</taxon>
        <taxon>Metazoa</taxon>
        <taxon>Ecdysozoa</taxon>
        <taxon>Nematoda</taxon>
        <taxon>Chromadorea</taxon>
        <taxon>Rhabditida</taxon>
        <taxon>Rhabditina</taxon>
        <taxon>Rhabditomorpha</taxon>
        <taxon>Rhabditoidea</taxon>
        <taxon>Rhabditidae</taxon>
        <taxon>Mesorhabditinae</taxon>
        <taxon>Mesorhabditis</taxon>
    </lineage>
</organism>